<accession>A0ABX7BLH3</accession>
<feature type="repeat" description="TPR" evidence="3">
    <location>
        <begin position="82"/>
        <end position="115"/>
    </location>
</feature>
<keyword evidence="2 3" id="KW-0802">TPR repeat</keyword>
<feature type="repeat" description="TPR" evidence="3">
    <location>
        <begin position="184"/>
        <end position="217"/>
    </location>
</feature>
<name>A0ABX7BLH3_9CAUL</name>
<dbReference type="Pfam" id="PF13432">
    <property type="entry name" value="TPR_16"/>
    <property type="match status" value="2"/>
</dbReference>
<feature type="region of interest" description="Disordered" evidence="4">
    <location>
        <begin position="1"/>
        <end position="24"/>
    </location>
</feature>
<keyword evidence="1" id="KW-0677">Repeat</keyword>
<organism evidence="5 6">
    <name type="scientific">Brevundimonas vitisensis</name>
    <dbReference type="NCBI Taxonomy" id="2800818"/>
    <lineage>
        <taxon>Bacteria</taxon>
        <taxon>Pseudomonadati</taxon>
        <taxon>Pseudomonadota</taxon>
        <taxon>Alphaproteobacteria</taxon>
        <taxon>Caulobacterales</taxon>
        <taxon>Caulobacteraceae</taxon>
        <taxon>Brevundimonas</taxon>
    </lineage>
</organism>
<dbReference type="SUPFAM" id="SSF48452">
    <property type="entry name" value="TPR-like"/>
    <property type="match status" value="1"/>
</dbReference>
<dbReference type="Gene3D" id="1.25.40.10">
    <property type="entry name" value="Tetratricopeptide repeat domain"/>
    <property type="match status" value="2"/>
</dbReference>
<evidence type="ECO:0000313" key="5">
    <source>
        <dbReference type="EMBL" id="QQQ18401.1"/>
    </source>
</evidence>
<dbReference type="PROSITE" id="PS50005">
    <property type="entry name" value="TPR"/>
    <property type="match status" value="2"/>
</dbReference>
<dbReference type="Proteomes" id="UP000595448">
    <property type="component" value="Chromosome"/>
</dbReference>
<dbReference type="PANTHER" id="PTHR44858">
    <property type="entry name" value="TETRATRICOPEPTIDE REPEAT PROTEIN 6"/>
    <property type="match status" value="1"/>
</dbReference>
<evidence type="ECO:0000256" key="1">
    <source>
        <dbReference type="ARBA" id="ARBA00022737"/>
    </source>
</evidence>
<dbReference type="SUPFAM" id="SSF53756">
    <property type="entry name" value="UDP-Glycosyltransferase/glycogen phosphorylase"/>
    <property type="match status" value="1"/>
</dbReference>
<reference evidence="5 6" key="1">
    <citation type="submission" date="2021-01" db="EMBL/GenBank/DDBJ databases">
        <title>Brevundimonas vitis sp. nov., an bacterium isolated from grape (Vitis vinifera).</title>
        <authorList>
            <person name="Jiang L."/>
            <person name="Lee J."/>
        </authorList>
    </citation>
    <scope>NUCLEOTIDE SEQUENCE [LARGE SCALE GENOMIC DNA]</scope>
    <source>
        <strain evidence="5 6">GRTSA-9</strain>
    </source>
</reference>
<dbReference type="EMBL" id="CP067977">
    <property type="protein sequence ID" value="QQQ18401.1"/>
    <property type="molecule type" value="Genomic_DNA"/>
</dbReference>
<keyword evidence="6" id="KW-1185">Reference proteome</keyword>
<dbReference type="InterPro" id="IPR050498">
    <property type="entry name" value="Ycf3"/>
</dbReference>
<dbReference type="PANTHER" id="PTHR44858:SF1">
    <property type="entry name" value="UDP-N-ACETYLGLUCOSAMINE--PEPTIDE N-ACETYLGLUCOSAMINYLTRANSFERASE SPINDLY-RELATED"/>
    <property type="match status" value="1"/>
</dbReference>
<dbReference type="Pfam" id="PF13181">
    <property type="entry name" value="TPR_8"/>
    <property type="match status" value="2"/>
</dbReference>
<dbReference type="InterPro" id="IPR019734">
    <property type="entry name" value="TPR_rpt"/>
</dbReference>
<dbReference type="SMART" id="SM00028">
    <property type="entry name" value="TPR"/>
    <property type="match status" value="5"/>
</dbReference>
<dbReference type="InterPro" id="IPR011990">
    <property type="entry name" value="TPR-like_helical_dom_sf"/>
</dbReference>
<dbReference type="RefSeq" id="WP_201102772.1">
    <property type="nucleotide sequence ID" value="NZ_CP067977.1"/>
</dbReference>
<sequence length="588" mass="64222">MTDAAPTELRPPTSLGDAAGDSASPAAVSRLSRALAAPPKGAKTARKVLDLLKASVAALRQRDYQKGSRLALEALKLDDRSGMAWHVLAICREKAGDVGQAITAYEAALKLLPTETAVTHDLGRLAQRLGHFEIAEKLLRKYLEAEPLHVEANNNLACVLRDQGRYGDAIDTLKAIIAVKPAHALLWNSIGTVLSDQGEMAQSIIFFDEALRLDPAFAKARYNRANARMALGDPHSAIADIEQAMTQVDEPFEIETMRMALALTRFMVGDLVQGFVDYQARLSPHLRDAVRFLSTAPAWTPGQDLTGQRLLVFGEQGLGDEVLFANALPDLIDAVGPEGRVVIAVEHRLVPLFRRSFPRADVVRHATVRQEGRLTRAADLAEVGEVDLWAPIGSLFGHVRSSPDRFPDRQAFLTPDPGRIAHWKSVLTELGPQPKVGVLWKSLKLDGSRRRYFSPFELWRPVLETPGVTFVNLQYGDCSAELEQARAAGLNLWSPPGIDLKNDLEDVAALCCALDLVVGPANATSNLAAASGAVWWAITTPDAWTRFGTDRYPCYPGTRAFPIEGFGEWGPVMDRLASALSEWRDNQA</sequence>
<proteinExistence type="predicted"/>
<evidence type="ECO:0000313" key="6">
    <source>
        <dbReference type="Proteomes" id="UP000595448"/>
    </source>
</evidence>
<evidence type="ECO:0000256" key="2">
    <source>
        <dbReference type="ARBA" id="ARBA00022803"/>
    </source>
</evidence>
<protein>
    <submittedName>
        <fullName evidence="5">Tetratricopeptide repeat protein</fullName>
    </submittedName>
</protein>
<evidence type="ECO:0000256" key="4">
    <source>
        <dbReference type="SAM" id="MobiDB-lite"/>
    </source>
</evidence>
<evidence type="ECO:0000256" key="3">
    <source>
        <dbReference type="PROSITE-ProRule" id="PRU00339"/>
    </source>
</evidence>
<gene>
    <name evidence="5" type="ORF">JIP62_14075</name>
</gene>